<evidence type="ECO:0000256" key="1">
    <source>
        <dbReference type="ARBA" id="ARBA00022723"/>
    </source>
</evidence>
<dbReference type="GO" id="GO:0008727">
    <property type="term" value="F:GDP-mannose mannosyl hydrolase activity"/>
    <property type="evidence" value="ECO:0007669"/>
    <property type="project" value="InterPro"/>
</dbReference>
<dbReference type="EMBL" id="AB811617">
    <property type="protein sequence ID" value="BAQ00898.1"/>
    <property type="molecule type" value="Genomic_DNA"/>
</dbReference>
<dbReference type="PIRSF" id="PIRSF037599">
    <property type="entry name" value="GDPMH"/>
    <property type="match status" value="1"/>
</dbReference>
<dbReference type="PANTHER" id="PTHR43046">
    <property type="entry name" value="GDP-MANNOSE MANNOSYL HYDROLASE"/>
    <property type="match status" value="1"/>
</dbReference>
<organism evidence="8">
    <name type="scientific">Escherichia coli</name>
    <dbReference type="NCBI Taxonomy" id="562"/>
    <lineage>
        <taxon>Bacteria</taxon>
        <taxon>Pseudomonadati</taxon>
        <taxon>Pseudomonadota</taxon>
        <taxon>Gammaproteobacteria</taxon>
        <taxon>Enterobacterales</taxon>
        <taxon>Enterobacteriaceae</taxon>
        <taxon>Escherichia</taxon>
    </lineage>
</organism>
<dbReference type="PANTHER" id="PTHR43046:SF12">
    <property type="entry name" value="GDP-MANNOSE MANNOSYL HYDROLASE"/>
    <property type="match status" value="1"/>
</dbReference>
<dbReference type="Gene3D" id="3.90.79.10">
    <property type="entry name" value="Nucleoside Triphosphate Pyrophosphohydrolase"/>
    <property type="match status" value="1"/>
</dbReference>
<dbReference type="Pfam" id="PF00293">
    <property type="entry name" value="NUDIX"/>
    <property type="match status" value="1"/>
</dbReference>
<evidence type="ECO:0000256" key="5">
    <source>
        <dbReference type="PIRSR" id="PIRSR037599-3"/>
    </source>
</evidence>
<dbReference type="InterPro" id="IPR033715">
    <property type="entry name" value="GDPMH"/>
</dbReference>
<sequence length="153" mass="18070">MNKRLECELFKTIVEHTPLISIDLIIRNDKGEALLGQRLNRPAQNYWFVPGGRIYKDESFEVAFNRITFEELGVQISLNDALFLGVYEHFYNDNFSEAEFSTHYVVHGYEIQLNPQQLHLPTVQHNSYKWFDVVTLLNSTIVHQYTKNYFIPR</sequence>
<protein>
    <submittedName>
        <fullName evidence="8">GDP-mannose mannosyl hydrolase</fullName>
    </submittedName>
</protein>
<feature type="binding site" evidence="5">
    <location>
        <position position="71"/>
    </location>
    <ligand>
        <name>Mg(2+)</name>
        <dbReference type="ChEBI" id="CHEBI:18420"/>
    </ligand>
</feature>
<reference evidence="8" key="1">
    <citation type="journal article" date="2014" name="DNA Res.">
        <title>A complete view of the genetic diversity of the Escherichia coli O-antigen biosynthesis gene cluster.</title>
        <authorList>
            <person name="Iguchi A."/>
            <person name="Iyoda S."/>
            <person name="Kikuchi T."/>
            <person name="Ogura Y."/>
            <person name="Katsura K."/>
            <person name="Ohnishi M."/>
            <person name="Hayashi T."/>
            <person name="Thomson N.R."/>
        </authorList>
    </citation>
    <scope>NUCLEOTIDE SEQUENCE</scope>
    <source>
        <strain evidence="8">H710C</strain>
    </source>
</reference>
<name>A0A0A8J4J5_ECOLX</name>
<keyword evidence="1 5" id="KW-0479">Metal-binding</keyword>
<evidence type="ECO:0000259" key="7">
    <source>
        <dbReference type="PROSITE" id="PS51462"/>
    </source>
</evidence>
<evidence type="ECO:0000256" key="6">
    <source>
        <dbReference type="PIRSR" id="PIRSR037599-4"/>
    </source>
</evidence>
<comment type="cofactor">
    <cofactor evidence="5">
        <name>Mg(2+)</name>
        <dbReference type="ChEBI" id="CHEBI:18420"/>
    </cofactor>
    <text evidence="5">Binds 1 Mg(2+) ion per subunit.</text>
</comment>
<gene>
    <name evidence="8" type="primary">gmm</name>
</gene>
<keyword evidence="2 8" id="KW-0378">Hydrolase</keyword>
<dbReference type="PROSITE" id="PS51462">
    <property type="entry name" value="NUDIX"/>
    <property type="match status" value="1"/>
</dbReference>
<evidence type="ECO:0000256" key="3">
    <source>
        <dbReference type="ARBA" id="ARBA00022842"/>
    </source>
</evidence>
<dbReference type="SUPFAM" id="SSF55811">
    <property type="entry name" value="Nudix"/>
    <property type="match status" value="1"/>
</dbReference>
<evidence type="ECO:0000256" key="2">
    <source>
        <dbReference type="ARBA" id="ARBA00022801"/>
    </source>
</evidence>
<feature type="binding site" evidence="5">
    <location>
        <position position="51"/>
    </location>
    <ligand>
        <name>Mg(2+)</name>
        <dbReference type="ChEBI" id="CHEBI:18420"/>
    </ligand>
</feature>
<dbReference type="GO" id="GO:0046872">
    <property type="term" value="F:metal ion binding"/>
    <property type="evidence" value="ECO:0007669"/>
    <property type="project" value="UniProtKB-KW"/>
</dbReference>
<evidence type="ECO:0000256" key="4">
    <source>
        <dbReference type="PIRSR" id="PIRSR037599-1"/>
    </source>
</evidence>
<evidence type="ECO:0000313" key="8">
    <source>
        <dbReference type="EMBL" id="BAQ00898.1"/>
    </source>
</evidence>
<accession>A0A0A8J4J5</accession>
<feature type="short sequence motif" description="Nudix box" evidence="6">
    <location>
        <begin position="52"/>
        <end position="73"/>
    </location>
</feature>
<dbReference type="NCBIfam" id="NF011963">
    <property type="entry name" value="PRK15434.1"/>
    <property type="match status" value="1"/>
</dbReference>
<keyword evidence="3 5" id="KW-0460">Magnesium</keyword>
<feature type="site" description="Critical for catalysis" evidence="4">
    <location>
        <position position="125"/>
    </location>
</feature>
<proteinExistence type="predicted"/>
<dbReference type="AlphaFoldDB" id="A0A0A8J4J5"/>
<dbReference type="InterPro" id="IPR015797">
    <property type="entry name" value="NUDIX_hydrolase-like_dom_sf"/>
</dbReference>
<feature type="domain" description="Nudix hydrolase" evidence="7">
    <location>
        <begin position="15"/>
        <end position="153"/>
    </location>
</feature>
<dbReference type="RefSeq" id="WP_061354370.1">
    <property type="nucleotide sequence ID" value="NZ_CP019245.1"/>
</dbReference>
<dbReference type="InterPro" id="IPR000086">
    <property type="entry name" value="NUDIX_hydrolase_dom"/>
</dbReference>
<feature type="binding site" evidence="5">
    <location>
        <position position="124"/>
    </location>
    <ligand>
        <name>Mg(2+)</name>
        <dbReference type="ChEBI" id="CHEBI:18420"/>
    </ligand>
</feature>
<dbReference type="CDD" id="cd03430">
    <property type="entry name" value="NUDIX_GDPMH_NudD"/>
    <property type="match status" value="1"/>
</dbReference>